<comment type="similarity">
    <text evidence="2">Belongs to the UPF0053 family.</text>
</comment>
<dbReference type="PROSITE" id="PS51371">
    <property type="entry name" value="CBS"/>
    <property type="match status" value="1"/>
</dbReference>
<protein>
    <recommendedName>
        <fullName evidence="16">Hemolysin</fullName>
    </recommendedName>
</protein>
<dbReference type="SUPFAM" id="SSF56176">
    <property type="entry name" value="FAD-binding/transporter-associated domain-like"/>
    <property type="match status" value="1"/>
</dbReference>
<keyword evidence="7 9" id="KW-0129">CBS domain</keyword>
<dbReference type="Gene3D" id="3.30.465.10">
    <property type="match status" value="1"/>
</dbReference>
<dbReference type="PANTHER" id="PTHR22777">
    <property type="entry name" value="HEMOLYSIN-RELATED"/>
    <property type="match status" value="1"/>
</dbReference>
<dbReference type="SUPFAM" id="SSF54631">
    <property type="entry name" value="CBS-domain pair"/>
    <property type="match status" value="1"/>
</dbReference>
<feature type="transmembrane region" description="Helical" evidence="11">
    <location>
        <begin position="82"/>
        <end position="103"/>
    </location>
</feature>
<evidence type="ECO:0000256" key="1">
    <source>
        <dbReference type="ARBA" id="ARBA00004651"/>
    </source>
</evidence>
<feature type="transmembrane region" description="Helical" evidence="11">
    <location>
        <begin position="115"/>
        <end position="140"/>
    </location>
</feature>
<dbReference type="CDD" id="cd04590">
    <property type="entry name" value="CBS_pair_CorC_HlyC_assoc"/>
    <property type="match status" value="1"/>
</dbReference>
<evidence type="ECO:0000259" key="13">
    <source>
        <dbReference type="PROSITE" id="PS51846"/>
    </source>
</evidence>
<keyword evidence="8 10" id="KW-0472">Membrane</keyword>
<evidence type="ECO:0000256" key="5">
    <source>
        <dbReference type="ARBA" id="ARBA00022737"/>
    </source>
</evidence>
<feature type="domain" description="CNNM transmembrane" evidence="13">
    <location>
        <begin position="1"/>
        <end position="180"/>
    </location>
</feature>
<dbReference type="GO" id="GO:0050660">
    <property type="term" value="F:flavin adenine dinucleotide binding"/>
    <property type="evidence" value="ECO:0007669"/>
    <property type="project" value="InterPro"/>
</dbReference>
<reference evidence="14 15" key="1">
    <citation type="journal article" date="2016" name="Nat. Commun.">
        <title>Thousands of microbial genomes shed light on interconnected biogeochemical processes in an aquifer system.</title>
        <authorList>
            <person name="Anantharaman K."/>
            <person name="Brown C.T."/>
            <person name="Hug L.A."/>
            <person name="Sharon I."/>
            <person name="Castelle C.J."/>
            <person name="Probst A.J."/>
            <person name="Thomas B.C."/>
            <person name="Singh A."/>
            <person name="Wilkins M.J."/>
            <person name="Karaoz U."/>
            <person name="Brodie E.L."/>
            <person name="Williams K.H."/>
            <person name="Hubbard S.S."/>
            <person name="Banfield J.F."/>
        </authorList>
    </citation>
    <scope>NUCLEOTIDE SEQUENCE [LARGE SCALE GENOMIC DNA]</scope>
</reference>
<dbReference type="InterPro" id="IPR036318">
    <property type="entry name" value="FAD-bd_PCMH-like_sf"/>
</dbReference>
<dbReference type="AlphaFoldDB" id="A0A1G1WDJ0"/>
<dbReference type="InterPro" id="IPR005170">
    <property type="entry name" value="Transptr-assoc_dom"/>
</dbReference>
<keyword evidence="6 10" id="KW-1133">Transmembrane helix</keyword>
<evidence type="ECO:0000313" key="14">
    <source>
        <dbReference type="EMBL" id="OGY25765.1"/>
    </source>
</evidence>
<keyword evidence="5" id="KW-0677">Repeat</keyword>
<evidence type="ECO:0000259" key="12">
    <source>
        <dbReference type="PROSITE" id="PS51371"/>
    </source>
</evidence>
<comment type="caution">
    <text evidence="14">The sequence shown here is derived from an EMBL/GenBank/DDBJ whole genome shotgun (WGS) entry which is preliminary data.</text>
</comment>
<evidence type="ECO:0000256" key="6">
    <source>
        <dbReference type="ARBA" id="ARBA00022989"/>
    </source>
</evidence>
<evidence type="ECO:0008006" key="16">
    <source>
        <dbReference type="Google" id="ProtNLM"/>
    </source>
</evidence>
<dbReference type="InterPro" id="IPR002550">
    <property type="entry name" value="CNNM"/>
</dbReference>
<gene>
    <name evidence="14" type="ORF">A2Z11_01105</name>
</gene>
<dbReference type="Pfam" id="PF01595">
    <property type="entry name" value="CNNM"/>
    <property type="match status" value="1"/>
</dbReference>
<dbReference type="PROSITE" id="PS51846">
    <property type="entry name" value="CNNM"/>
    <property type="match status" value="1"/>
</dbReference>
<dbReference type="GO" id="GO:0005886">
    <property type="term" value="C:plasma membrane"/>
    <property type="evidence" value="ECO:0007669"/>
    <property type="project" value="UniProtKB-SubCell"/>
</dbReference>
<comment type="subcellular location">
    <subcellularLocation>
        <location evidence="1">Cell membrane</location>
        <topology evidence="1">Multi-pass membrane protein</topology>
    </subcellularLocation>
</comment>
<sequence length="410" mass="44981">MIEVLIFIFLFLLSAFFAASETAIFSVSKFKLHSLLKENKTGVSQLSRLKSNPNRLLATILVGNNIVNILIASYATFLATKAYGSIGVGIATGLVTVVLLIIGESLPKSLAAHRPLGVALVAAQFLEVIGVILLPAVFVLEKISSFFTRIFASGSPAVTEEELKSVIAISEEAGLLGRDAAEIMENVIEFEDVRISEVMTPEVSVVFLDGDKNLRETMPTIVKTAYSRFPVFQGNEENIIGVFDIDFTLSQIQKRNWDVKLRELVVPADIVPESKKVADLLGDFAKKKSKFSLVVNEHGSFSGVVSLEDILEEIVGDIFDKSLKIDRMVKPLKGGGLEIKGSARVADLEKLLHVNLKGDGFTTLAGLIETQLGRIPKEGEKLRLNHFEIEVEDADERSIRRVKLYRLPAI</sequence>
<organism evidence="14 15">
    <name type="scientific">Candidatus Woykebacteria bacterium RBG_16_43_9</name>
    <dbReference type="NCBI Taxonomy" id="1802596"/>
    <lineage>
        <taxon>Bacteria</taxon>
        <taxon>Candidatus Woykeibacteriota</taxon>
    </lineage>
</organism>
<dbReference type="STRING" id="1802596.A2Z11_01105"/>
<dbReference type="InterPro" id="IPR016169">
    <property type="entry name" value="FAD-bd_PCMH_sub2"/>
</dbReference>
<evidence type="ECO:0000313" key="15">
    <source>
        <dbReference type="Proteomes" id="UP000176389"/>
    </source>
</evidence>
<evidence type="ECO:0000256" key="2">
    <source>
        <dbReference type="ARBA" id="ARBA00006337"/>
    </source>
</evidence>
<feature type="transmembrane region" description="Helical" evidence="11">
    <location>
        <begin position="56"/>
        <end position="75"/>
    </location>
</feature>
<dbReference type="EMBL" id="MHCS01000040">
    <property type="protein sequence ID" value="OGY25765.1"/>
    <property type="molecule type" value="Genomic_DNA"/>
</dbReference>
<keyword evidence="4 10" id="KW-0812">Transmembrane</keyword>
<dbReference type="InterPro" id="IPR044751">
    <property type="entry name" value="Ion_transp-like_CBS"/>
</dbReference>
<dbReference type="Proteomes" id="UP000176389">
    <property type="component" value="Unassembled WGS sequence"/>
</dbReference>
<dbReference type="PANTHER" id="PTHR22777:SF32">
    <property type="entry name" value="UPF0053 INNER MEMBRANE PROTEIN YFJD"/>
    <property type="match status" value="1"/>
</dbReference>
<evidence type="ECO:0000256" key="10">
    <source>
        <dbReference type="PROSITE-ProRule" id="PRU01193"/>
    </source>
</evidence>
<keyword evidence="3" id="KW-1003">Cell membrane</keyword>
<evidence type="ECO:0000256" key="8">
    <source>
        <dbReference type="ARBA" id="ARBA00023136"/>
    </source>
</evidence>
<dbReference type="Pfam" id="PF00571">
    <property type="entry name" value="CBS"/>
    <property type="match status" value="2"/>
</dbReference>
<evidence type="ECO:0000256" key="3">
    <source>
        <dbReference type="ARBA" id="ARBA00022475"/>
    </source>
</evidence>
<evidence type="ECO:0000256" key="9">
    <source>
        <dbReference type="PROSITE-ProRule" id="PRU00703"/>
    </source>
</evidence>
<dbReference type="InterPro" id="IPR000644">
    <property type="entry name" value="CBS_dom"/>
</dbReference>
<dbReference type="Pfam" id="PF03471">
    <property type="entry name" value="CorC_HlyC"/>
    <property type="match status" value="1"/>
</dbReference>
<accession>A0A1G1WDJ0</accession>
<evidence type="ECO:0000256" key="11">
    <source>
        <dbReference type="SAM" id="Phobius"/>
    </source>
</evidence>
<dbReference type="InterPro" id="IPR046342">
    <property type="entry name" value="CBS_dom_sf"/>
</dbReference>
<evidence type="ECO:0000256" key="4">
    <source>
        <dbReference type="ARBA" id="ARBA00022692"/>
    </source>
</evidence>
<dbReference type="Gene3D" id="3.10.580.10">
    <property type="entry name" value="CBS-domain"/>
    <property type="match status" value="1"/>
</dbReference>
<evidence type="ECO:0000256" key="7">
    <source>
        <dbReference type="ARBA" id="ARBA00023122"/>
    </source>
</evidence>
<dbReference type="SMART" id="SM01091">
    <property type="entry name" value="CorC_HlyC"/>
    <property type="match status" value="1"/>
</dbReference>
<proteinExistence type="inferred from homology"/>
<name>A0A1G1WDJ0_9BACT</name>
<feature type="domain" description="CBS" evidence="12">
    <location>
        <begin position="199"/>
        <end position="259"/>
    </location>
</feature>